<feature type="transmembrane region" description="Helical" evidence="1">
    <location>
        <begin position="46"/>
        <end position="70"/>
    </location>
</feature>
<feature type="transmembrane region" description="Helical" evidence="1">
    <location>
        <begin position="6"/>
        <end position="25"/>
    </location>
</feature>
<dbReference type="Proteomes" id="UP000095564">
    <property type="component" value="Unassembled WGS sequence"/>
</dbReference>
<name>A0A173SNU1_ANAHA</name>
<gene>
    <name evidence="3" type="ORF">ERS852520_00835</name>
    <name evidence="2" type="ORF">ERS852571_01336</name>
</gene>
<accession>A0A173SNU1</accession>
<sequence length="71" mass="8040">MMDIYTRLLMMDIMISAVAIMVNILENCPINGKIHNISRILIISSIAADIILLLGIVNTFISYSILYSYFK</sequence>
<dbReference type="AlphaFoldDB" id="A0A173SNU1"/>
<organism evidence="2 4">
    <name type="scientific">Anaerostipes hadrus</name>
    <dbReference type="NCBI Taxonomy" id="649756"/>
    <lineage>
        <taxon>Bacteria</taxon>
        <taxon>Bacillati</taxon>
        <taxon>Bacillota</taxon>
        <taxon>Clostridia</taxon>
        <taxon>Lachnospirales</taxon>
        <taxon>Lachnospiraceae</taxon>
        <taxon>Anaerostipes</taxon>
    </lineage>
</organism>
<keyword evidence="1" id="KW-0812">Transmembrane</keyword>
<evidence type="ECO:0000313" key="4">
    <source>
        <dbReference type="Proteomes" id="UP000095553"/>
    </source>
</evidence>
<dbReference type="EMBL" id="CZAU01000006">
    <property type="protein sequence ID" value="CUP20952.1"/>
    <property type="molecule type" value="Genomic_DNA"/>
</dbReference>
<dbReference type="EMBL" id="CYXY01000007">
    <property type="protein sequence ID" value="CUM91437.1"/>
    <property type="molecule type" value="Genomic_DNA"/>
</dbReference>
<dbReference type="Proteomes" id="UP000095553">
    <property type="component" value="Unassembled WGS sequence"/>
</dbReference>
<keyword evidence="1" id="KW-1133">Transmembrane helix</keyword>
<evidence type="ECO:0000313" key="5">
    <source>
        <dbReference type="Proteomes" id="UP000095564"/>
    </source>
</evidence>
<evidence type="ECO:0000256" key="1">
    <source>
        <dbReference type="SAM" id="Phobius"/>
    </source>
</evidence>
<evidence type="ECO:0000313" key="3">
    <source>
        <dbReference type="EMBL" id="CUP20952.1"/>
    </source>
</evidence>
<evidence type="ECO:0000313" key="2">
    <source>
        <dbReference type="EMBL" id="CUM91437.1"/>
    </source>
</evidence>
<keyword evidence="1" id="KW-0472">Membrane</keyword>
<proteinExistence type="predicted"/>
<protein>
    <submittedName>
        <fullName evidence="2">Uncharacterized protein</fullName>
    </submittedName>
</protein>
<reference evidence="4 5" key="1">
    <citation type="submission" date="2015-09" db="EMBL/GenBank/DDBJ databases">
        <authorList>
            <consortium name="Pathogen Informatics"/>
        </authorList>
    </citation>
    <scope>NUCLEOTIDE SEQUENCE [LARGE SCALE GENOMIC DNA]</scope>
    <source>
        <strain evidence="3 5">2789STDY5834908</strain>
        <strain evidence="2 4">2789STDY5834959</strain>
    </source>
</reference>